<keyword evidence="1" id="KW-0805">Transcription regulation</keyword>
<dbReference type="InterPro" id="IPR036390">
    <property type="entry name" value="WH_DNA-bd_sf"/>
</dbReference>
<dbReference type="GO" id="GO:0003700">
    <property type="term" value="F:DNA-binding transcription factor activity"/>
    <property type="evidence" value="ECO:0007669"/>
    <property type="project" value="InterPro"/>
</dbReference>
<evidence type="ECO:0000256" key="2">
    <source>
        <dbReference type="ARBA" id="ARBA00023125"/>
    </source>
</evidence>
<gene>
    <name evidence="6" type="ORF">EDC65_2769</name>
</gene>
<keyword evidence="3" id="KW-0804">Transcription</keyword>
<keyword evidence="2 6" id="KW-0238">DNA-binding</keyword>
<dbReference type="PANTHER" id="PTHR43537">
    <property type="entry name" value="TRANSCRIPTIONAL REGULATOR, GNTR FAMILY"/>
    <property type="match status" value="1"/>
</dbReference>
<evidence type="ECO:0000313" key="6">
    <source>
        <dbReference type="EMBL" id="ROP90909.1"/>
    </source>
</evidence>
<evidence type="ECO:0000256" key="4">
    <source>
        <dbReference type="SAM" id="MobiDB-lite"/>
    </source>
</evidence>
<dbReference type="SUPFAM" id="SSF48008">
    <property type="entry name" value="GntR ligand-binding domain-like"/>
    <property type="match status" value="1"/>
</dbReference>
<dbReference type="SUPFAM" id="SSF46785">
    <property type="entry name" value="Winged helix' DNA-binding domain"/>
    <property type="match status" value="1"/>
</dbReference>
<dbReference type="Pfam" id="PF07729">
    <property type="entry name" value="FCD"/>
    <property type="match status" value="1"/>
</dbReference>
<name>A0A3N1LJ61_9PROT</name>
<comment type="caution">
    <text evidence="6">The sequence shown here is derived from an EMBL/GenBank/DDBJ whole genome shotgun (WGS) entry which is preliminary data.</text>
</comment>
<dbReference type="SMART" id="SM00895">
    <property type="entry name" value="FCD"/>
    <property type="match status" value="1"/>
</dbReference>
<dbReference type="AlphaFoldDB" id="A0A3N1LJ61"/>
<proteinExistence type="predicted"/>
<dbReference type="PROSITE" id="PS50949">
    <property type="entry name" value="HTH_GNTR"/>
    <property type="match status" value="1"/>
</dbReference>
<protein>
    <submittedName>
        <fullName evidence="6">DNA-binding GntR family transcriptional regulator</fullName>
    </submittedName>
</protein>
<dbReference type="EMBL" id="RJKX01000014">
    <property type="protein sequence ID" value="ROP90909.1"/>
    <property type="molecule type" value="Genomic_DNA"/>
</dbReference>
<dbReference type="Gene3D" id="1.10.10.10">
    <property type="entry name" value="Winged helix-like DNA-binding domain superfamily/Winged helix DNA-binding domain"/>
    <property type="match status" value="1"/>
</dbReference>
<dbReference type="PANTHER" id="PTHR43537:SF5">
    <property type="entry name" value="UXU OPERON TRANSCRIPTIONAL REGULATOR"/>
    <property type="match status" value="1"/>
</dbReference>
<dbReference type="InterPro" id="IPR000524">
    <property type="entry name" value="Tscrpt_reg_HTH_GntR"/>
</dbReference>
<evidence type="ECO:0000256" key="1">
    <source>
        <dbReference type="ARBA" id="ARBA00023015"/>
    </source>
</evidence>
<dbReference type="CDD" id="cd07377">
    <property type="entry name" value="WHTH_GntR"/>
    <property type="match status" value="1"/>
</dbReference>
<dbReference type="InterPro" id="IPR011711">
    <property type="entry name" value="GntR_C"/>
</dbReference>
<evidence type="ECO:0000256" key="3">
    <source>
        <dbReference type="ARBA" id="ARBA00023163"/>
    </source>
</evidence>
<accession>A0A3N1LJ61</accession>
<feature type="region of interest" description="Disordered" evidence="4">
    <location>
        <begin position="1"/>
        <end position="27"/>
    </location>
</feature>
<evidence type="ECO:0000313" key="7">
    <source>
        <dbReference type="Proteomes" id="UP000278222"/>
    </source>
</evidence>
<evidence type="ECO:0000259" key="5">
    <source>
        <dbReference type="PROSITE" id="PS50949"/>
    </source>
</evidence>
<keyword evidence="7" id="KW-1185">Reference proteome</keyword>
<dbReference type="InterPro" id="IPR036388">
    <property type="entry name" value="WH-like_DNA-bd_sf"/>
</dbReference>
<dbReference type="GO" id="GO:0003677">
    <property type="term" value="F:DNA binding"/>
    <property type="evidence" value="ECO:0007669"/>
    <property type="project" value="UniProtKB-KW"/>
</dbReference>
<dbReference type="InterPro" id="IPR008920">
    <property type="entry name" value="TF_FadR/GntR_C"/>
</dbReference>
<dbReference type="SMART" id="SM00345">
    <property type="entry name" value="HTH_GNTR"/>
    <property type="match status" value="1"/>
</dbReference>
<dbReference type="Pfam" id="PF00392">
    <property type="entry name" value="GntR"/>
    <property type="match status" value="1"/>
</dbReference>
<reference evidence="6 7" key="1">
    <citation type="submission" date="2018-11" db="EMBL/GenBank/DDBJ databases">
        <title>Genomic Encyclopedia of Type Strains, Phase IV (KMG-IV): sequencing the most valuable type-strain genomes for metagenomic binning, comparative biology and taxonomic classification.</title>
        <authorList>
            <person name="Goeker M."/>
        </authorList>
    </citation>
    <scope>NUCLEOTIDE SEQUENCE [LARGE SCALE GENOMIC DNA]</scope>
    <source>
        <strain evidence="6 7">DSM 5900</strain>
    </source>
</reference>
<feature type="domain" description="HTH gntR-type" evidence="5">
    <location>
        <begin position="32"/>
        <end position="99"/>
    </location>
</feature>
<sequence>MAIDCKQSVRAHSTAPDPDREAIPTPPETAGVALAARVQAAIEALILDGSIAPGERLNEIALARRLGVSRGPVREAARALERSGLVTVIMNRGAFVRMLAVDEAIDTYELATLLFAQAGRQLAMAAGAAQALELAGLVDEMDRAIAAVDRERFFELNTLLHRRIVEMAPNRRIEAAYLEQTKALRLFRRRSLEPVANMAASNAEHRRLVEAILAGDGEQARARAEEHGRAGRGRFLAAIAYRNPAPPPALAEPEHGGVDQRTG</sequence>
<dbReference type="Gene3D" id="1.20.120.530">
    <property type="entry name" value="GntR ligand-binding domain-like"/>
    <property type="match status" value="1"/>
</dbReference>
<organism evidence="6 7">
    <name type="scientific">Stella humosa</name>
    <dbReference type="NCBI Taxonomy" id="94"/>
    <lineage>
        <taxon>Bacteria</taxon>
        <taxon>Pseudomonadati</taxon>
        <taxon>Pseudomonadota</taxon>
        <taxon>Alphaproteobacteria</taxon>
        <taxon>Rhodospirillales</taxon>
        <taxon>Stellaceae</taxon>
        <taxon>Stella</taxon>
    </lineage>
</organism>
<dbReference type="Proteomes" id="UP000278222">
    <property type="component" value="Unassembled WGS sequence"/>
</dbReference>